<gene>
    <name evidence="1" type="ORF">LCGC14_1781280</name>
</gene>
<sequence>SITGAGQWEVMSLPAPMAATIDDAYLSTNPGVGFDEAWQRKTLNLYSVGSIYDGTITSMVKFKLSGNLYNSEVLIRCSQGGPTGVVGRSMGVILRGSGSSGYVIDFLNTRFLQIGKVVNGVYAGMLSEILFTTVTGENRYIRVKIEDNTKIINKIPLVPCPESFVMEFGNLFYAA</sequence>
<reference evidence="1" key="1">
    <citation type="journal article" date="2015" name="Nature">
        <title>Complex archaea that bridge the gap between prokaryotes and eukaryotes.</title>
        <authorList>
            <person name="Spang A."/>
            <person name="Saw J.H."/>
            <person name="Jorgensen S.L."/>
            <person name="Zaremba-Niedzwiedzka K."/>
            <person name="Martijn J."/>
            <person name="Lind A.E."/>
            <person name="van Eijk R."/>
            <person name="Schleper C."/>
            <person name="Guy L."/>
            <person name="Ettema T.J."/>
        </authorList>
    </citation>
    <scope>NUCLEOTIDE SEQUENCE</scope>
</reference>
<dbReference type="EMBL" id="LAZR01016849">
    <property type="protein sequence ID" value="KKM02751.1"/>
    <property type="molecule type" value="Genomic_DNA"/>
</dbReference>
<protein>
    <submittedName>
        <fullName evidence="1">Uncharacterized protein</fullName>
    </submittedName>
</protein>
<proteinExistence type="predicted"/>
<organism evidence="1">
    <name type="scientific">marine sediment metagenome</name>
    <dbReference type="NCBI Taxonomy" id="412755"/>
    <lineage>
        <taxon>unclassified sequences</taxon>
        <taxon>metagenomes</taxon>
        <taxon>ecological metagenomes</taxon>
    </lineage>
</organism>
<dbReference type="AlphaFoldDB" id="A0A0F9JAC3"/>
<feature type="non-terminal residue" evidence="1">
    <location>
        <position position="1"/>
    </location>
</feature>
<accession>A0A0F9JAC3</accession>
<name>A0A0F9JAC3_9ZZZZ</name>
<comment type="caution">
    <text evidence="1">The sequence shown here is derived from an EMBL/GenBank/DDBJ whole genome shotgun (WGS) entry which is preliminary data.</text>
</comment>
<evidence type="ECO:0000313" key="1">
    <source>
        <dbReference type="EMBL" id="KKM02751.1"/>
    </source>
</evidence>